<proteinExistence type="predicted"/>
<dbReference type="Pfam" id="PF00293">
    <property type="entry name" value="NUDIX"/>
    <property type="match status" value="1"/>
</dbReference>
<organism evidence="3">
    <name type="scientific">marine metagenome</name>
    <dbReference type="NCBI Taxonomy" id="408172"/>
    <lineage>
        <taxon>unclassified sequences</taxon>
        <taxon>metagenomes</taxon>
        <taxon>ecological metagenomes</taxon>
    </lineage>
</organism>
<dbReference type="InterPro" id="IPR020084">
    <property type="entry name" value="NUDIX_hydrolase_CS"/>
</dbReference>
<dbReference type="EMBL" id="UINC01000242">
    <property type="protein sequence ID" value="SUZ51830.1"/>
    <property type="molecule type" value="Genomic_DNA"/>
</dbReference>
<dbReference type="InterPro" id="IPR000086">
    <property type="entry name" value="NUDIX_hydrolase_dom"/>
</dbReference>
<gene>
    <name evidence="3" type="ORF">METZ01_LOCUS4684</name>
</gene>
<dbReference type="PROSITE" id="PS51462">
    <property type="entry name" value="NUDIX"/>
    <property type="match status" value="1"/>
</dbReference>
<dbReference type="GO" id="GO:0016787">
    <property type="term" value="F:hydrolase activity"/>
    <property type="evidence" value="ECO:0007669"/>
    <property type="project" value="UniProtKB-KW"/>
</dbReference>
<feature type="domain" description="Nudix hydrolase" evidence="2">
    <location>
        <begin position="5"/>
        <end position="129"/>
    </location>
</feature>
<reference evidence="3" key="1">
    <citation type="submission" date="2018-05" db="EMBL/GenBank/DDBJ databases">
        <authorList>
            <person name="Lanie J.A."/>
            <person name="Ng W.-L."/>
            <person name="Kazmierczak K.M."/>
            <person name="Andrzejewski T.M."/>
            <person name="Davidsen T.M."/>
            <person name="Wayne K.J."/>
            <person name="Tettelin H."/>
            <person name="Glass J.I."/>
            <person name="Rusch D."/>
            <person name="Podicherti R."/>
            <person name="Tsui H.-C.T."/>
            <person name="Winkler M.E."/>
        </authorList>
    </citation>
    <scope>NUCLEOTIDE SEQUENCE</scope>
</reference>
<sequence>MEIFHKKRASIVLIIDIESQTYLSVFKDFYSYNIPGGKCFINENDIECAIREVQEETGLFLNPEYLSLLHSEQCSDYFVSTYITYMWFGHISTEEEHFVEFLPLEKLLVNKNPLWVKYHKKLLEKIKKKK</sequence>
<protein>
    <recommendedName>
        <fullName evidence="2">Nudix hydrolase domain-containing protein</fullName>
    </recommendedName>
</protein>
<dbReference type="PROSITE" id="PS00893">
    <property type="entry name" value="NUDIX_BOX"/>
    <property type="match status" value="1"/>
</dbReference>
<dbReference type="InterPro" id="IPR015797">
    <property type="entry name" value="NUDIX_hydrolase-like_dom_sf"/>
</dbReference>
<accession>A0A381NB35</accession>
<dbReference type="AlphaFoldDB" id="A0A381NB35"/>
<dbReference type="Gene3D" id="3.90.79.10">
    <property type="entry name" value="Nucleoside Triphosphate Pyrophosphohydrolase"/>
    <property type="match status" value="1"/>
</dbReference>
<evidence type="ECO:0000259" key="2">
    <source>
        <dbReference type="PROSITE" id="PS51462"/>
    </source>
</evidence>
<keyword evidence="1" id="KW-0378">Hydrolase</keyword>
<dbReference type="SUPFAM" id="SSF55811">
    <property type="entry name" value="Nudix"/>
    <property type="match status" value="1"/>
</dbReference>
<evidence type="ECO:0000256" key="1">
    <source>
        <dbReference type="ARBA" id="ARBA00022801"/>
    </source>
</evidence>
<name>A0A381NB35_9ZZZZ</name>
<evidence type="ECO:0000313" key="3">
    <source>
        <dbReference type="EMBL" id="SUZ51830.1"/>
    </source>
</evidence>